<dbReference type="Pfam" id="PF08668">
    <property type="entry name" value="HDOD"/>
    <property type="match status" value="1"/>
</dbReference>
<evidence type="ECO:0000313" key="3">
    <source>
        <dbReference type="Proteomes" id="UP000250163"/>
    </source>
</evidence>
<sequence>MAAGVGRPESFALMVMRQPEVLHKVPVVIDRDDYTAAQLAALITQDPVLAADVIKLVNSAGHKLGSQEVTSL</sequence>
<dbReference type="Gene3D" id="1.10.3210.10">
    <property type="entry name" value="Hypothetical protein af1432"/>
    <property type="match status" value="1"/>
</dbReference>
<dbReference type="SUPFAM" id="SSF109604">
    <property type="entry name" value="HD-domain/PDEase-like"/>
    <property type="match status" value="1"/>
</dbReference>
<evidence type="ECO:0000259" key="1">
    <source>
        <dbReference type="Pfam" id="PF08668"/>
    </source>
</evidence>
<dbReference type="EMBL" id="LS483250">
    <property type="protein sequence ID" value="SQD79450.1"/>
    <property type="molecule type" value="Genomic_DNA"/>
</dbReference>
<dbReference type="Proteomes" id="UP000250163">
    <property type="component" value="Chromosome MORIYA"/>
</dbReference>
<proteinExistence type="predicted"/>
<dbReference type="KEGG" id="mya:MORIYA_2992"/>
<dbReference type="AlphaFoldDB" id="A0A330LRK4"/>
<protein>
    <recommendedName>
        <fullName evidence="1">HDOD domain-containing protein</fullName>
    </recommendedName>
</protein>
<organism evidence="2 3">
    <name type="scientific">Moritella yayanosii</name>
    <dbReference type="NCBI Taxonomy" id="69539"/>
    <lineage>
        <taxon>Bacteria</taxon>
        <taxon>Pseudomonadati</taxon>
        <taxon>Pseudomonadota</taxon>
        <taxon>Gammaproteobacteria</taxon>
        <taxon>Alteromonadales</taxon>
        <taxon>Moritellaceae</taxon>
        <taxon>Moritella</taxon>
    </lineage>
</organism>
<dbReference type="InterPro" id="IPR013976">
    <property type="entry name" value="HDOD"/>
</dbReference>
<reference evidence="3" key="1">
    <citation type="submission" date="2018-05" db="EMBL/GenBank/DDBJ databases">
        <authorList>
            <person name="Cea G.-C."/>
            <person name="William W."/>
        </authorList>
    </citation>
    <scope>NUCLEOTIDE SEQUENCE [LARGE SCALE GENOMIC DNA]</scope>
    <source>
        <strain evidence="3">DB21MT 5</strain>
    </source>
</reference>
<keyword evidence="3" id="KW-1185">Reference proteome</keyword>
<feature type="domain" description="HDOD" evidence="1">
    <location>
        <begin position="18"/>
        <end position="65"/>
    </location>
</feature>
<name>A0A330LRK4_9GAMM</name>
<evidence type="ECO:0000313" key="2">
    <source>
        <dbReference type="EMBL" id="SQD79450.1"/>
    </source>
</evidence>
<accession>A0A330LRK4</accession>
<gene>
    <name evidence="2" type="ORF">MORIYA_2992</name>
</gene>